<reference evidence="2 3" key="1">
    <citation type="submission" date="2016-02" db="EMBL/GenBank/DDBJ databases">
        <authorList>
            <consortium name="Pathogen Informatics"/>
        </authorList>
    </citation>
    <scope>NUCLEOTIDE SEQUENCE [LARGE SCALE GENOMIC DNA]</scope>
    <source>
        <strain evidence="2 3">LSS44</strain>
    </source>
</reference>
<keyword evidence="1" id="KW-0472">Membrane</keyword>
<proteinExistence type="predicted"/>
<dbReference type="InterPro" id="IPR013879">
    <property type="entry name" value="DUF1761"/>
</dbReference>
<name>A0A0Z8XFI4_STRSU</name>
<dbReference type="Pfam" id="PF08570">
    <property type="entry name" value="DUF1761"/>
    <property type="match status" value="1"/>
</dbReference>
<sequence length="75" mass="8073">MISLAIEVLTAVVAIFLIKTLDVSPLHAAGGMGVIAVLASLKNYVFEQRPIKLILINESYKLVCYLVVGIIALFA</sequence>
<dbReference type="AlphaFoldDB" id="A0A0Z8XFI4"/>
<evidence type="ECO:0000256" key="1">
    <source>
        <dbReference type="SAM" id="Phobius"/>
    </source>
</evidence>
<dbReference type="EMBL" id="FIGZ01000017">
    <property type="protein sequence ID" value="CYV08198.1"/>
    <property type="molecule type" value="Genomic_DNA"/>
</dbReference>
<organism evidence="2 3">
    <name type="scientific">Streptococcus suis</name>
    <dbReference type="NCBI Taxonomy" id="1307"/>
    <lineage>
        <taxon>Bacteria</taxon>
        <taxon>Bacillati</taxon>
        <taxon>Bacillota</taxon>
        <taxon>Bacilli</taxon>
        <taxon>Lactobacillales</taxon>
        <taxon>Streptococcaceae</taxon>
        <taxon>Streptococcus</taxon>
    </lineage>
</organism>
<gene>
    <name evidence="2" type="ORF">ERS132406_01593</name>
</gene>
<dbReference type="Proteomes" id="UP000072083">
    <property type="component" value="Unassembled WGS sequence"/>
</dbReference>
<keyword evidence="1" id="KW-0812">Transmembrane</keyword>
<feature type="transmembrane region" description="Helical" evidence="1">
    <location>
        <begin position="24"/>
        <end position="41"/>
    </location>
</feature>
<keyword evidence="1" id="KW-1133">Transmembrane helix</keyword>
<accession>A0A0Z8XFI4</accession>
<protein>
    <submittedName>
        <fullName evidence="2">Membrane protein</fullName>
    </submittedName>
</protein>
<evidence type="ECO:0000313" key="3">
    <source>
        <dbReference type="Proteomes" id="UP000072083"/>
    </source>
</evidence>
<evidence type="ECO:0000313" key="2">
    <source>
        <dbReference type="EMBL" id="CYV08198.1"/>
    </source>
</evidence>
<feature type="transmembrane region" description="Helical" evidence="1">
    <location>
        <begin position="53"/>
        <end position="74"/>
    </location>
</feature>